<organism evidence="1">
    <name type="scientific">hydrothermal vent metagenome</name>
    <dbReference type="NCBI Taxonomy" id="652676"/>
    <lineage>
        <taxon>unclassified sequences</taxon>
        <taxon>metagenomes</taxon>
        <taxon>ecological metagenomes</taxon>
    </lineage>
</organism>
<sequence length="58" mass="7068">MFVNYLEKNDSQKYVFCASVQSFTAIKLSKKATFKHRLFLYMVNCRIYNYRGQYFHII</sequence>
<protein>
    <submittedName>
        <fullName evidence="1">Uncharacterized protein</fullName>
    </submittedName>
</protein>
<evidence type="ECO:0000313" key="1">
    <source>
        <dbReference type="EMBL" id="VAW10819.1"/>
    </source>
</evidence>
<dbReference type="AlphaFoldDB" id="A0A3B0TF74"/>
<dbReference type="EMBL" id="UOEL01000041">
    <property type="protein sequence ID" value="VAW10819.1"/>
    <property type="molecule type" value="Genomic_DNA"/>
</dbReference>
<proteinExistence type="predicted"/>
<accession>A0A3B0TF74</accession>
<name>A0A3B0TF74_9ZZZZ</name>
<gene>
    <name evidence="1" type="ORF">MNBD_BACTEROID03-893</name>
</gene>
<reference evidence="1" key="1">
    <citation type="submission" date="2018-06" db="EMBL/GenBank/DDBJ databases">
        <authorList>
            <person name="Zhirakovskaya E."/>
        </authorList>
    </citation>
    <scope>NUCLEOTIDE SEQUENCE</scope>
</reference>